<gene>
    <name evidence="2" type="ORF">N7449_011981</name>
</gene>
<feature type="compositionally biased region" description="Basic and acidic residues" evidence="1">
    <location>
        <begin position="48"/>
        <end position="74"/>
    </location>
</feature>
<organism evidence="2 3">
    <name type="scientific">Penicillium cf. viridicatum</name>
    <dbReference type="NCBI Taxonomy" id="2972119"/>
    <lineage>
        <taxon>Eukaryota</taxon>
        <taxon>Fungi</taxon>
        <taxon>Dikarya</taxon>
        <taxon>Ascomycota</taxon>
        <taxon>Pezizomycotina</taxon>
        <taxon>Eurotiomycetes</taxon>
        <taxon>Eurotiomycetidae</taxon>
        <taxon>Eurotiales</taxon>
        <taxon>Aspergillaceae</taxon>
        <taxon>Penicillium</taxon>
    </lineage>
</organism>
<dbReference type="EMBL" id="JAPQKQ010000009">
    <property type="protein sequence ID" value="KAJ5181834.1"/>
    <property type="molecule type" value="Genomic_DNA"/>
</dbReference>
<evidence type="ECO:0000313" key="2">
    <source>
        <dbReference type="EMBL" id="KAJ5181834.1"/>
    </source>
</evidence>
<protein>
    <submittedName>
        <fullName evidence="2">Uncharacterized protein</fullName>
    </submittedName>
</protein>
<keyword evidence="3" id="KW-1185">Reference proteome</keyword>
<reference evidence="2" key="2">
    <citation type="journal article" date="2023" name="IMA Fungus">
        <title>Comparative genomic study of the Penicillium genus elucidates a diverse pangenome and 15 lateral gene transfer events.</title>
        <authorList>
            <person name="Petersen C."/>
            <person name="Sorensen T."/>
            <person name="Nielsen M.R."/>
            <person name="Sondergaard T.E."/>
            <person name="Sorensen J.L."/>
            <person name="Fitzpatrick D.A."/>
            <person name="Frisvad J.C."/>
            <person name="Nielsen K.L."/>
        </authorList>
    </citation>
    <scope>NUCLEOTIDE SEQUENCE</scope>
    <source>
        <strain evidence="2">IBT 20477</strain>
    </source>
</reference>
<dbReference type="AlphaFoldDB" id="A0A9W9IPY5"/>
<dbReference type="OrthoDB" id="4368295at2759"/>
<feature type="region of interest" description="Disordered" evidence="1">
    <location>
        <begin position="1"/>
        <end position="89"/>
    </location>
</feature>
<evidence type="ECO:0000313" key="3">
    <source>
        <dbReference type="Proteomes" id="UP001150942"/>
    </source>
</evidence>
<dbReference type="Proteomes" id="UP001150942">
    <property type="component" value="Unassembled WGS sequence"/>
</dbReference>
<reference evidence="2" key="1">
    <citation type="submission" date="2022-11" db="EMBL/GenBank/DDBJ databases">
        <authorList>
            <person name="Petersen C."/>
        </authorList>
    </citation>
    <scope>NUCLEOTIDE SEQUENCE</scope>
    <source>
        <strain evidence="2">IBT 20477</strain>
    </source>
</reference>
<sequence length="128" mass="14311">MGEDLQTDFPSARKPRNLEVTFKHLGRGSLNPRQAEKERRPPAVSKSMENERTATTKAKEGRVEKEVEERRSQREQQIQEGNLDGNLDGAVSSLPYTVSPVAIRTGGKPINGSIIGNEITYRASTLYW</sequence>
<accession>A0A9W9IPY5</accession>
<proteinExistence type="predicted"/>
<comment type="caution">
    <text evidence="2">The sequence shown here is derived from an EMBL/GenBank/DDBJ whole genome shotgun (WGS) entry which is preliminary data.</text>
</comment>
<evidence type="ECO:0000256" key="1">
    <source>
        <dbReference type="SAM" id="MobiDB-lite"/>
    </source>
</evidence>
<name>A0A9W9IPY5_9EURO</name>